<dbReference type="Proteomes" id="UP000265520">
    <property type="component" value="Unassembled WGS sequence"/>
</dbReference>
<evidence type="ECO:0000313" key="2">
    <source>
        <dbReference type="Proteomes" id="UP000265520"/>
    </source>
</evidence>
<dbReference type="EMBL" id="LXQA010153960">
    <property type="protein sequence ID" value="MCI26550.1"/>
    <property type="molecule type" value="Genomic_DNA"/>
</dbReference>
<comment type="caution">
    <text evidence="1">The sequence shown here is derived from an EMBL/GenBank/DDBJ whole genome shotgun (WGS) entry which is preliminary data.</text>
</comment>
<name>A0A392QSF4_9FABA</name>
<keyword evidence="2" id="KW-1185">Reference proteome</keyword>
<proteinExistence type="predicted"/>
<evidence type="ECO:0000313" key="1">
    <source>
        <dbReference type="EMBL" id="MCI26550.1"/>
    </source>
</evidence>
<sequence>MPPVLGDATADPPYMLRAAYQQASYGH</sequence>
<organism evidence="1 2">
    <name type="scientific">Trifolium medium</name>
    <dbReference type="NCBI Taxonomy" id="97028"/>
    <lineage>
        <taxon>Eukaryota</taxon>
        <taxon>Viridiplantae</taxon>
        <taxon>Streptophyta</taxon>
        <taxon>Embryophyta</taxon>
        <taxon>Tracheophyta</taxon>
        <taxon>Spermatophyta</taxon>
        <taxon>Magnoliopsida</taxon>
        <taxon>eudicotyledons</taxon>
        <taxon>Gunneridae</taxon>
        <taxon>Pentapetalae</taxon>
        <taxon>rosids</taxon>
        <taxon>fabids</taxon>
        <taxon>Fabales</taxon>
        <taxon>Fabaceae</taxon>
        <taxon>Papilionoideae</taxon>
        <taxon>50 kb inversion clade</taxon>
        <taxon>NPAAA clade</taxon>
        <taxon>Hologalegina</taxon>
        <taxon>IRL clade</taxon>
        <taxon>Trifolieae</taxon>
        <taxon>Trifolium</taxon>
    </lineage>
</organism>
<accession>A0A392QSF4</accession>
<protein>
    <submittedName>
        <fullName evidence="1">Uncharacterized protein</fullName>
    </submittedName>
</protein>
<dbReference type="AlphaFoldDB" id="A0A392QSF4"/>
<feature type="non-terminal residue" evidence="1">
    <location>
        <position position="27"/>
    </location>
</feature>
<reference evidence="1 2" key="1">
    <citation type="journal article" date="2018" name="Front. Plant Sci.">
        <title>Red Clover (Trifolium pratense) and Zigzag Clover (T. medium) - A Picture of Genomic Similarities and Differences.</title>
        <authorList>
            <person name="Dluhosova J."/>
            <person name="Istvanek J."/>
            <person name="Nedelnik J."/>
            <person name="Repkova J."/>
        </authorList>
    </citation>
    <scope>NUCLEOTIDE SEQUENCE [LARGE SCALE GENOMIC DNA]</scope>
    <source>
        <strain evidence="2">cv. 10/8</strain>
        <tissue evidence="1">Leaf</tissue>
    </source>
</reference>